<comment type="caution">
    <text evidence="2">The sequence shown here is derived from an EMBL/GenBank/DDBJ whole genome shotgun (WGS) entry which is preliminary data.</text>
</comment>
<reference evidence="2 3" key="1">
    <citation type="submission" date="2023-04" db="EMBL/GenBank/DDBJ databases">
        <title>Forest soil microbial communities from Buena Vista Peninsula, Colon Province, Panama.</title>
        <authorList>
            <person name="Bouskill N."/>
        </authorList>
    </citation>
    <scope>NUCLEOTIDE SEQUENCE [LARGE SCALE GENOMIC DNA]</scope>
    <source>
        <strain evidence="2 3">GGS1</strain>
    </source>
</reference>
<accession>A0ABT6LD73</accession>
<feature type="region of interest" description="Disordered" evidence="1">
    <location>
        <begin position="118"/>
        <end position="145"/>
    </location>
</feature>
<keyword evidence="3" id="KW-1185">Reference proteome</keyword>
<gene>
    <name evidence="2" type="ORF">M2283_001543</name>
</gene>
<name>A0ABT6LD73_9ACTN</name>
<feature type="compositionally biased region" description="Pro residues" evidence="1">
    <location>
        <begin position="119"/>
        <end position="139"/>
    </location>
</feature>
<proteinExistence type="predicted"/>
<dbReference type="Proteomes" id="UP001160499">
    <property type="component" value="Unassembled WGS sequence"/>
</dbReference>
<sequence>MCPSTGIERSSTFTSSSDLPSPLAALRAVRAPCMSAKTFVSGAIDAAGPETQRAIAQLAARRACEVAGLADLDWVASALTAVARQDPLPPPLDDSARMWQILANDPRVPRRTVATAVPPQRPAFRPPDTPGVVPAPQPQRAPRRDRVTGPLAARAHVAQAKPTGPAAYAVQITLGPPDPAARMSQPHMALPAVTGAAEADLLQAALDAVFAAVAAYGEDYPTLLEEVWSVCGGRT</sequence>
<evidence type="ECO:0000313" key="2">
    <source>
        <dbReference type="EMBL" id="MDH6214260.1"/>
    </source>
</evidence>
<dbReference type="EMBL" id="JARXVH010000002">
    <property type="protein sequence ID" value="MDH6214260.1"/>
    <property type="molecule type" value="Genomic_DNA"/>
</dbReference>
<organism evidence="2 3">
    <name type="scientific">Streptomyces pseudovenezuelae</name>
    <dbReference type="NCBI Taxonomy" id="67350"/>
    <lineage>
        <taxon>Bacteria</taxon>
        <taxon>Bacillati</taxon>
        <taxon>Actinomycetota</taxon>
        <taxon>Actinomycetes</taxon>
        <taxon>Kitasatosporales</taxon>
        <taxon>Streptomycetaceae</taxon>
        <taxon>Streptomyces</taxon>
        <taxon>Streptomyces aurantiacus group</taxon>
    </lineage>
</organism>
<protein>
    <submittedName>
        <fullName evidence="2">Uncharacterized protein</fullName>
    </submittedName>
</protein>
<evidence type="ECO:0000313" key="3">
    <source>
        <dbReference type="Proteomes" id="UP001160499"/>
    </source>
</evidence>
<evidence type="ECO:0000256" key="1">
    <source>
        <dbReference type="SAM" id="MobiDB-lite"/>
    </source>
</evidence>